<protein>
    <submittedName>
        <fullName evidence="3">Uncharacterized protein</fullName>
    </submittedName>
</protein>
<dbReference type="InterPro" id="IPR006170">
    <property type="entry name" value="PBP/GOBP"/>
</dbReference>
<feature type="chain" id="PRO_5045084034" evidence="2">
    <location>
        <begin position="20"/>
        <end position="335"/>
    </location>
</feature>
<dbReference type="PANTHER" id="PTHR11857:SF42">
    <property type="entry name" value="GENERAL ODORANT-BINDING PROTEIN 19D-RELATED"/>
    <property type="match status" value="1"/>
</dbReference>
<dbReference type="Pfam" id="PF01395">
    <property type="entry name" value="PBP_GOBP"/>
    <property type="match status" value="2"/>
</dbReference>
<keyword evidence="1 2" id="KW-0732">Signal</keyword>
<feature type="non-terminal residue" evidence="3">
    <location>
        <position position="335"/>
    </location>
</feature>
<evidence type="ECO:0000256" key="2">
    <source>
        <dbReference type="SAM" id="SignalP"/>
    </source>
</evidence>
<proteinExistence type="predicted"/>
<dbReference type="CDD" id="cd23992">
    <property type="entry name" value="PBP_GOBP"/>
    <property type="match status" value="1"/>
</dbReference>
<name>A0ABN8IE46_9NEOP</name>
<evidence type="ECO:0000256" key="1">
    <source>
        <dbReference type="ARBA" id="ARBA00022729"/>
    </source>
</evidence>
<accession>A0ABN8IE46</accession>
<gene>
    <name evidence="3" type="ORF">IPOD504_LOCUS9133</name>
</gene>
<dbReference type="Proteomes" id="UP000837857">
    <property type="component" value="Chromosome 22"/>
</dbReference>
<dbReference type="InterPro" id="IPR036728">
    <property type="entry name" value="PBP_GOBP_sf"/>
</dbReference>
<dbReference type="Gene3D" id="1.10.238.20">
    <property type="entry name" value="Pheromone/general odorant binding protein domain"/>
    <property type="match status" value="2"/>
</dbReference>
<reference evidence="3" key="1">
    <citation type="submission" date="2022-03" db="EMBL/GenBank/DDBJ databases">
        <authorList>
            <person name="Martin H S."/>
        </authorList>
    </citation>
    <scope>NUCLEOTIDE SEQUENCE</scope>
</reference>
<dbReference type="SUPFAM" id="SSF47565">
    <property type="entry name" value="Insect pheromone/odorant-binding proteins"/>
    <property type="match status" value="2"/>
</dbReference>
<keyword evidence="4" id="KW-1185">Reference proteome</keyword>
<dbReference type="SMART" id="SM00708">
    <property type="entry name" value="PhBP"/>
    <property type="match status" value="2"/>
</dbReference>
<feature type="signal peptide" evidence="2">
    <location>
        <begin position="1"/>
        <end position="19"/>
    </location>
</feature>
<organism evidence="3 4">
    <name type="scientific">Iphiclides podalirius</name>
    <name type="common">scarce swallowtail</name>
    <dbReference type="NCBI Taxonomy" id="110791"/>
    <lineage>
        <taxon>Eukaryota</taxon>
        <taxon>Metazoa</taxon>
        <taxon>Ecdysozoa</taxon>
        <taxon>Arthropoda</taxon>
        <taxon>Hexapoda</taxon>
        <taxon>Insecta</taxon>
        <taxon>Pterygota</taxon>
        <taxon>Neoptera</taxon>
        <taxon>Endopterygota</taxon>
        <taxon>Lepidoptera</taxon>
        <taxon>Glossata</taxon>
        <taxon>Ditrysia</taxon>
        <taxon>Papilionoidea</taxon>
        <taxon>Papilionidae</taxon>
        <taxon>Papilioninae</taxon>
        <taxon>Iphiclides</taxon>
    </lineage>
</organism>
<evidence type="ECO:0000313" key="3">
    <source>
        <dbReference type="EMBL" id="CAH2055819.1"/>
    </source>
</evidence>
<dbReference type="PANTHER" id="PTHR11857">
    <property type="entry name" value="ODORANT BINDING PROTEIN-RELATED"/>
    <property type="match status" value="1"/>
</dbReference>
<evidence type="ECO:0000313" key="4">
    <source>
        <dbReference type="Proteomes" id="UP000837857"/>
    </source>
</evidence>
<sequence length="335" mass="37448">MQSKILIALFMLAVSNANARVSVMYAHDKTSDAVADQCLNEMYPKGKRVDFQESDEACIIYCVLRKLGIMYSNGAINLEIYRKRVQIAHQLDQTKVMSDNGSSCAENADAIQHKQDVCKKAKVFNDCVNYFTPVFCEVIGVYSKGPASASLNILIMFLTKIIWCLLPSYALALRQNTFSGTMVDFTDPKVQGHLDALVRMAQACVIKVRASPKDVRAYFTNSPPITRSGQCFAACMLEQSDVINHGKVNRDLLVHLASLVNGKNSRVVRKLNSISRLCLDSIEGMSDRCQLASTYNDCLNENMIEFAFPLDIAEEAVRKMPFHLIQPNLPQELKQ</sequence>
<dbReference type="EMBL" id="OW152834">
    <property type="protein sequence ID" value="CAH2055819.1"/>
    <property type="molecule type" value="Genomic_DNA"/>
</dbReference>